<evidence type="ECO:0000256" key="1">
    <source>
        <dbReference type="SAM" id="MobiDB-lite"/>
    </source>
</evidence>
<reference evidence="2" key="1">
    <citation type="submission" date="2022-07" db="EMBL/GenBank/DDBJ databases">
        <title>Evaluation of T. orientalis genome assembly methods using nanopore sequencing and analysis of variation between genomes.</title>
        <authorList>
            <person name="Yam J."/>
            <person name="Micallef M.L."/>
            <person name="Liu M."/>
            <person name="Djordjevic S.P."/>
            <person name="Bogema D.R."/>
            <person name="Jenkins C."/>
        </authorList>
    </citation>
    <scope>NUCLEOTIDE SEQUENCE</scope>
    <source>
        <strain evidence="2">Fish Creek</strain>
    </source>
</reference>
<dbReference type="AlphaFoldDB" id="A0A976M6H1"/>
<gene>
    <name evidence="2" type="ORF">MACJ_000519</name>
</gene>
<sequence length="210" mass="23183">MNVFKRLFSRKNRKSGSKDNCSSPKPESSKVPAIVDSNNINSNILDQIYIEDVSVLRIDNKPLAKHDELPLNANPTDGKSGDSSAAHETIEVDSTSSAGTEGTVAVKETFNTTDITSTSTDIITSDISDDDSLDSDIQILPTITRGMCNINSVSGIEEVLNQIIKELNKIIIERERLRRKLKLKGNSYKIVARKFSTLLNNRAYKPIKMA</sequence>
<name>A0A976M6H1_THEOR</name>
<proteinExistence type="predicted"/>
<dbReference type="Proteomes" id="UP000244803">
    <property type="component" value="Chromosome 1"/>
</dbReference>
<dbReference type="OrthoDB" id="10538533at2759"/>
<feature type="region of interest" description="Disordered" evidence="1">
    <location>
        <begin position="66"/>
        <end position="101"/>
    </location>
</feature>
<evidence type="ECO:0000313" key="2">
    <source>
        <dbReference type="EMBL" id="UKJ88076.1"/>
    </source>
</evidence>
<protein>
    <submittedName>
        <fullName evidence="2">Uncharacterized protein</fullName>
    </submittedName>
</protein>
<dbReference type="EMBL" id="CP056065">
    <property type="protein sequence ID" value="UKJ88076.1"/>
    <property type="molecule type" value="Genomic_DNA"/>
</dbReference>
<evidence type="ECO:0000313" key="3">
    <source>
        <dbReference type="Proteomes" id="UP000244803"/>
    </source>
</evidence>
<feature type="region of interest" description="Disordered" evidence="1">
    <location>
        <begin position="1"/>
        <end position="34"/>
    </location>
</feature>
<feature type="compositionally biased region" description="Polar residues" evidence="1">
    <location>
        <begin position="73"/>
        <end position="83"/>
    </location>
</feature>
<organism evidence="2 3">
    <name type="scientific">Theileria orientalis</name>
    <dbReference type="NCBI Taxonomy" id="68886"/>
    <lineage>
        <taxon>Eukaryota</taxon>
        <taxon>Sar</taxon>
        <taxon>Alveolata</taxon>
        <taxon>Apicomplexa</taxon>
        <taxon>Aconoidasida</taxon>
        <taxon>Piroplasmida</taxon>
        <taxon>Theileriidae</taxon>
        <taxon>Theileria</taxon>
    </lineage>
</organism>
<accession>A0A976M6H1</accession>